<name>A0A5B2WYC6_9PSEU</name>
<dbReference type="GO" id="GO:0008194">
    <property type="term" value="F:UDP-glycosyltransferase activity"/>
    <property type="evidence" value="ECO:0007669"/>
    <property type="project" value="InterPro"/>
</dbReference>
<sequence>MSRFLFVVPPLVGHVNPALGIAQALARNGHEVAWTGSELSLRPLLGADATVFPTGTRLHRPQADCGLAALKSLWTRFVVPFARFTLPAVDKAVVAYEPDVVVVDQHTPTGAAVAHRHGLPWATLACSTIELARPYRGLPKVEAWMRDLLLTLWTDAGLPEADWHDQRFSPHLVLACAIRELLGDNTFPDHVKLIGPPLADRPGRDFDLGLLDLNRRRVLVSTGTLADDVADGFHARVLRALEPLADRVQAILVAPPEAVPAPPPNVLVVPSVPMLRLLPHLDAVVSHGGLGTVNEALAHGVPLVVAPIRHDQPINAARVASAGAGVRVSFARVGPDALRDAISTVLDDPSYRAAAARLRDSITAAGGATVAARHLERLARNGSDRVSAAVRQRGNG</sequence>
<proteinExistence type="predicted"/>
<reference evidence="2 3" key="1">
    <citation type="submission" date="2019-09" db="EMBL/GenBank/DDBJ databases">
        <title>Goodfellowia gen. nov., a new genus of the Pseudonocardineae related to Actinoalloteichus, containing Goodfellowia coeruleoviolacea gen. nov., comb. nov. gen. nov., comb. nov.</title>
        <authorList>
            <person name="Labeda D."/>
        </authorList>
    </citation>
    <scope>NUCLEOTIDE SEQUENCE [LARGE SCALE GENOMIC DNA]</scope>
    <source>
        <strain evidence="2 3">AN110305</strain>
    </source>
</reference>
<gene>
    <name evidence="2" type="ORF">F0L68_27400</name>
</gene>
<reference evidence="2 3" key="2">
    <citation type="submission" date="2019-09" db="EMBL/GenBank/DDBJ databases">
        <authorList>
            <person name="Jin C."/>
        </authorList>
    </citation>
    <scope>NUCLEOTIDE SEQUENCE [LARGE SCALE GENOMIC DNA]</scope>
    <source>
        <strain evidence="2 3">AN110305</strain>
    </source>
</reference>
<dbReference type="InterPro" id="IPR002213">
    <property type="entry name" value="UDP_glucos_trans"/>
</dbReference>
<feature type="domain" description="Erythromycin biosynthesis protein CIII-like C-terminal" evidence="1">
    <location>
        <begin position="259"/>
        <end position="375"/>
    </location>
</feature>
<dbReference type="InterPro" id="IPR050426">
    <property type="entry name" value="Glycosyltransferase_28"/>
</dbReference>
<keyword evidence="2" id="KW-0808">Transferase</keyword>
<dbReference type="EMBL" id="VUOB01000054">
    <property type="protein sequence ID" value="KAA2255920.1"/>
    <property type="molecule type" value="Genomic_DNA"/>
</dbReference>
<dbReference type="InterPro" id="IPR010610">
    <property type="entry name" value="EryCIII-like_C"/>
</dbReference>
<evidence type="ECO:0000313" key="3">
    <source>
        <dbReference type="Proteomes" id="UP000323454"/>
    </source>
</evidence>
<dbReference type="PANTHER" id="PTHR48050">
    <property type="entry name" value="STEROL 3-BETA-GLUCOSYLTRANSFERASE"/>
    <property type="match status" value="1"/>
</dbReference>
<dbReference type="SUPFAM" id="SSF53756">
    <property type="entry name" value="UDP-Glycosyltransferase/glycogen phosphorylase"/>
    <property type="match status" value="1"/>
</dbReference>
<dbReference type="Gene3D" id="3.40.50.2000">
    <property type="entry name" value="Glycogen Phosphorylase B"/>
    <property type="match status" value="2"/>
</dbReference>
<evidence type="ECO:0000313" key="2">
    <source>
        <dbReference type="EMBL" id="KAA2255920.1"/>
    </source>
</evidence>
<comment type="caution">
    <text evidence="2">The sequence shown here is derived from an EMBL/GenBank/DDBJ whole genome shotgun (WGS) entry which is preliminary data.</text>
</comment>
<dbReference type="AlphaFoldDB" id="A0A5B2WYC6"/>
<organism evidence="2 3">
    <name type="scientific">Solihabitans fulvus</name>
    <dbReference type="NCBI Taxonomy" id="1892852"/>
    <lineage>
        <taxon>Bacteria</taxon>
        <taxon>Bacillati</taxon>
        <taxon>Actinomycetota</taxon>
        <taxon>Actinomycetes</taxon>
        <taxon>Pseudonocardiales</taxon>
        <taxon>Pseudonocardiaceae</taxon>
        <taxon>Solihabitans</taxon>
    </lineage>
</organism>
<dbReference type="RefSeq" id="WP_149852706.1">
    <property type="nucleotide sequence ID" value="NZ_VUOB01000054.1"/>
</dbReference>
<dbReference type="OrthoDB" id="764352at2"/>
<dbReference type="Pfam" id="PF06722">
    <property type="entry name" value="EryCIII-like_C"/>
    <property type="match status" value="1"/>
</dbReference>
<dbReference type="GO" id="GO:0016758">
    <property type="term" value="F:hexosyltransferase activity"/>
    <property type="evidence" value="ECO:0007669"/>
    <property type="project" value="UniProtKB-ARBA"/>
</dbReference>
<dbReference type="PANTHER" id="PTHR48050:SF13">
    <property type="entry name" value="STEROL 3-BETA-GLUCOSYLTRANSFERASE UGT80A2"/>
    <property type="match status" value="1"/>
</dbReference>
<protein>
    <submittedName>
        <fullName evidence="2">Glycosyltransferase family 1 protein</fullName>
    </submittedName>
</protein>
<dbReference type="CDD" id="cd03784">
    <property type="entry name" value="GT1_Gtf-like"/>
    <property type="match status" value="1"/>
</dbReference>
<dbReference type="FunFam" id="3.40.50.2000:FF:000072">
    <property type="entry name" value="Glycosyl transferase"/>
    <property type="match status" value="1"/>
</dbReference>
<dbReference type="Proteomes" id="UP000323454">
    <property type="component" value="Unassembled WGS sequence"/>
</dbReference>
<dbReference type="GO" id="GO:0017000">
    <property type="term" value="P:antibiotic biosynthetic process"/>
    <property type="evidence" value="ECO:0007669"/>
    <property type="project" value="UniProtKB-ARBA"/>
</dbReference>
<accession>A0A5B2WYC6</accession>
<evidence type="ECO:0000259" key="1">
    <source>
        <dbReference type="Pfam" id="PF06722"/>
    </source>
</evidence>
<keyword evidence="3" id="KW-1185">Reference proteome</keyword>